<comment type="caution">
    <text evidence="1">The sequence shown here is derived from an EMBL/GenBank/DDBJ whole genome shotgun (WGS) entry which is preliminary data.</text>
</comment>
<organism evidence="1 2">
    <name type="scientific">Mesonia ostreae</name>
    <dbReference type="NCBI Taxonomy" id="861110"/>
    <lineage>
        <taxon>Bacteria</taxon>
        <taxon>Pseudomonadati</taxon>
        <taxon>Bacteroidota</taxon>
        <taxon>Flavobacteriia</taxon>
        <taxon>Flavobacteriales</taxon>
        <taxon>Flavobacteriaceae</taxon>
        <taxon>Mesonia</taxon>
    </lineage>
</organism>
<evidence type="ECO:0000313" key="2">
    <source>
        <dbReference type="Proteomes" id="UP001182991"/>
    </source>
</evidence>
<dbReference type="InterPro" id="IPR035901">
    <property type="entry name" value="GIY-YIG_endonuc_sf"/>
</dbReference>
<dbReference type="Proteomes" id="UP001182991">
    <property type="component" value="Unassembled WGS sequence"/>
</dbReference>
<dbReference type="EMBL" id="JAVRBG010000021">
    <property type="protein sequence ID" value="MDT0295825.1"/>
    <property type="molecule type" value="Genomic_DNA"/>
</dbReference>
<gene>
    <name evidence="1" type="ORF">RLT85_14425</name>
</gene>
<dbReference type="SUPFAM" id="SSF82771">
    <property type="entry name" value="GIY-YIG endonuclease"/>
    <property type="match status" value="1"/>
</dbReference>
<proteinExistence type="predicted"/>
<reference evidence="2" key="1">
    <citation type="submission" date="2023-07" db="EMBL/GenBank/DDBJ databases">
        <title>Isolating and identifying novel microbial strains from the Mariana Trench.</title>
        <authorList>
            <person name="Fu H."/>
        </authorList>
    </citation>
    <scope>NUCLEOTIDE SEQUENCE [LARGE SCALE GENOMIC DNA]</scope>
    <source>
        <strain evidence="2">T-y2</strain>
    </source>
</reference>
<dbReference type="RefSeq" id="WP_311402753.1">
    <property type="nucleotide sequence ID" value="NZ_JAVRBG010000021.1"/>
</dbReference>
<sequence length="180" mass="21780">MNIEQIDQEISKQLELLKEKVKVTDLKEICEFKLTEAESKIPWENLKFKGIYLLEIKNSNRFDTFELWINDFKNEWEGENYKYKFTPNTKKIRIKAHKELKEWIPLYIGKSKNIDKRIHGHIYKELHKTTFALKLMARKNLIDHTFRLKVLEINVHNYDSIVPKVEWQLRNRINPIIGKQ</sequence>
<accession>A0ABU2KM95</accession>
<keyword evidence="2" id="KW-1185">Reference proteome</keyword>
<name>A0ABU2KM95_9FLAO</name>
<protein>
    <submittedName>
        <fullName evidence="1">Uncharacterized protein</fullName>
    </submittedName>
</protein>
<evidence type="ECO:0000313" key="1">
    <source>
        <dbReference type="EMBL" id="MDT0295825.1"/>
    </source>
</evidence>